<evidence type="ECO:0000313" key="1">
    <source>
        <dbReference type="EMBL" id="CAB5114034.1"/>
    </source>
</evidence>
<accession>A0A6J7VVH9</accession>
<organism evidence="1">
    <name type="scientific">freshwater metagenome</name>
    <dbReference type="NCBI Taxonomy" id="449393"/>
    <lineage>
        <taxon>unclassified sequences</taxon>
        <taxon>metagenomes</taxon>
        <taxon>ecological metagenomes</taxon>
    </lineage>
</organism>
<dbReference type="InterPro" id="IPR015422">
    <property type="entry name" value="PyrdxlP-dep_Trfase_small"/>
</dbReference>
<sequence length="58" mass="6294">MDSGSACKSADMQPSHVLAAMGRPIIGNIRLTLHKDLNQEIVKNFCLALKSAVENLRS</sequence>
<dbReference type="Gene3D" id="3.90.1150.10">
    <property type="entry name" value="Aspartate Aminotransferase, domain 1"/>
    <property type="match status" value="1"/>
</dbReference>
<gene>
    <name evidence="1" type="ORF">UFOPK4420_00656</name>
</gene>
<dbReference type="AlphaFoldDB" id="A0A6J7VVH9"/>
<reference evidence="1" key="1">
    <citation type="submission" date="2020-05" db="EMBL/GenBank/DDBJ databases">
        <authorList>
            <person name="Chiriac C."/>
            <person name="Salcher M."/>
            <person name="Ghai R."/>
            <person name="Kavagutti S V."/>
        </authorList>
    </citation>
    <scope>NUCLEOTIDE SEQUENCE</scope>
</reference>
<dbReference type="EMBL" id="CAFBRU010000072">
    <property type="protein sequence ID" value="CAB5114034.1"/>
    <property type="molecule type" value="Genomic_DNA"/>
</dbReference>
<proteinExistence type="predicted"/>
<name>A0A6J7VVH9_9ZZZZ</name>
<protein>
    <submittedName>
        <fullName evidence="1">Unannotated protein</fullName>
    </submittedName>
</protein>